<sequence length="196" mass="21975">MNIYQKLMDIQNKLKAPKNQFNDFGKYKYRSCEDILEGVKPMLKEVNAILVLNDNVEQIGDRIYIKAIATLIDTEKGEKIEVSAYAREDETKKGMDLSQITGSTSSYARKYALNGLFCIDDTKDSDATNTHSEKEGSKGNVITISDGQQKRLFAIAKGNTELVKKILLEKGYTKSADIPKGKAYEEICKEIESKVS</sequence>
<dbReference type="InterPro" id="IPR007499">
    <property type="entry name" value="ERF_bacteria_virus"/>
</dbReference>
<evidence type="ECO:0000313" key="2">
    <source>
        <dbReference type="Proteomes" id="UP000726170"/>
    </source>
</evidence>
<accession>A0ABS6EMT2</accession>
<dbReference type="RefSeq" id="WP_216441035.1">
    <property type="nucleotide sequence ID" value="NZ_JAHLQF010000006.1"/>
</dbReference>
<dbReference type="Proteomes" id="UP000726170">
    <property type="component" value="Unassembled WGS sequence"/>
</dbReference>
<comment type="caution">
    <text evidence="1">The sequence shown here is derived from an EMBL/GenBank/DDBJ whole genome shotgun (WGS) entry which is preliminary data.</text>
</comment>
<organism evidence="1 2">
    <name type="scientific">Clostridium mobile</name>
    <dbReference type="NCBI Taxonomy" id="2841512"/>
    <lineage>
        <taxon>Bacteria</taxon>
        <taxon>Bacillati</taxon>
        <taxon>Bacillota</taxon>
        <taxon>Clostridia</taxon>
        <taxon>Eubacteriales</taxon>
        <taxon>Clostridiaceae</taxon>
        <taxon>Clostridium</taxon>
    </lineage>
</organism>
<dbReference type="EMBL" id="JAHLQF010000006">
    <property type="protein sequence ID" value="MBU5486432.1"/>
    <property type="molecule type" value="Genomic_DNA"/>
</dbReference>
<evidence type="ECO:0000313" key="1">
    <source>
        <dbReference type="EMBL" id="MBU5486432.1"/>
    </source>
</evidence>
<protein>
    <submittedName>
        <fullName evidence="1">ERF family protein</fullName>
    </submittedName>
</protein>
<name>A0ABS6EMT2_9CLOT</name>
<gene>
    <name evidence="1" type="ORF">KQI86_19205</name>
</gene>
<reference evidence="1 2" key="1">
    <citation type="submission" date="2021-06" db="EMBL/GenBank/DDBJ databases">
        <authorList>
            <person name="Sun Q."/>
            <person name="Li D."/>
        </authorList>
    </citation>
    <scope>NUCLEOTIDE SEQUENCE [LARGE SCALE GENOMIC DNA]</scope>
    <source>
        <strain evidence="1 2">MSJ-11</strain>
    </source>
</reference>
<proteinExistence type="predicted"/>
<keyword evidence="2" id="KW-1185">Reference proteome</keyword>
<dbReference type="Pfam" id="PF04404">
    <property type="entry name" value="ERF"/>
    <property type="match status" value="1"/>
</dbReference>